<feature type="transmembrane region" description="Helical" evidence="6">
    <location>
        <begin position="197"/>
        <end position="222"/>
    </location>
</feature>
<evidence type="ECO:0000256" key="3">
    <source>
        <dbReference type="ARBA" id="ARBA00022989"/>
    </source>
</evidence>
<evidence type="ECO:0000256" key="5">
    <source>
        <dbReference type="SAM" id="MobiDB-lite"/>
    </source>
</evidence>
<dbReference type="Proteomes" id="UP000492821">
    <property type="component" value="Unassembled WGS sequence"/>
</dbReference>
<feature type="compositionally biased region" description="Basic and acidic residues" evidence="5">
    <location>
        <begin position="368"/>
        <end position="379"/>
    </location>
</feature>
<keyword evidence="2 6" id="KW-0812">Transmembrane</keyword>
<feature type="transmembrane region" description="Helical" evidence="6">
    <location>
        <begin position="276"/>
        <end position="299"/>
    </location>
</feature>
<keyword evidence="7" id="KW-1185">Reference proteome</keyword>
<feature type="transmembrane region" description="Helical" evidence="6">
    <location>
        <begin position="99"/>
        <end position="119"/>
    </location>
</feature>
<dbReference type="Pfam" id="PF03619">
    <property type="entry name" value="Solute_trans_a"/>
    <property type="match status" value="1"/>
</dbReference>
<dbReference type="AlphaFoldDB" id="A0A7E4VYI1"/>
<reference evidence="8" key="2">
    <citation type="submission" date="2020-10" db="UniProtKB">
        <authorList>
            <consortium name="WormBaseParasite"/>
        </authorList>
    </citation>
    <scope>IDENTIFICATION</scope>
</reference>
<dbReference type="GO" id="GO:0016020">
    <property type="term" value="C:membrane"/>
    <property type="evidence" value="ECO:0007669"/>
    <property type="project" value="UniProtKB-SubCell"/>
</dbReference>
<accession>A0A7E4VYI1</accession>
<keyword evidence="4 6" id="KW-0472">Membrane</keyword>
<evidence type="ECO:0000256" key="1">
    <source>
        <dbReference type="ARBA" id="ARBA00004141"/>
    </source>
</evidence>
<feature type="transmembrane region" description="Helical" evidence="6">
    <location>
        <begin position="140"/>
        <end position="158"/>
    </location>
</feature>
<feature type="transmembrane region" description="Helical" evidence="6">
    <location>
        <begin position="73"/>
        <end position="93"/>
    </location>
</feature>
<feature type="region of interest" description="Disordered" evidence="5">
    <location>
        <begin position="338"/>
        <end position="383"/>
    </location>
</feature>
<evidence type="ECO:0000256" key="4">
    <source>
        <dbReference type="ARBA" id="ARBA00023136"/>
    </source>
</evidence>
<dbReference type="SMART" id="SM01417">
    <property type="entry name" value="Solute_trans_a"/>
    <property type="match status" value="1"/>
</dbReference>
<feature type="transmembrane region" description="Helical" evidence="6">
    <location>
        <begin position="33"/>
        <end position="61"/>
    </location>
</feature>
<evidence type="ECO:0000313" key="8">
    <source>
        <dbReference type="WBParaSite" id="Pan_g464.t1"/>
    </source>
</evidence>
<dbReference type="InterPro" id="IPR005178">
    <property type="entry name" value="Ostalpha/TMEM184C"/>
</dbReference>
<keyword evidence="3 6" id="KW-1133">Transmembrane helix</keyword>
<organism evidence="7 8">
    <name type="scientific">Panagrellus redivivus</name>
    <name type="common">Microworm</name>
    <dbReference type="NCBI Taxonomy" id="6233"/>
    <lineage>
        <taxon>Eukaryota</taxon>
        <taxon>Metazoa</taxon>
        <taxon>Ecdysozoa</taxon>
        <taxon>Nematoda</taxon>
        <taxon>Chromadorea</taxon>
        <taxon>Rhabditida</taxon>
        <taxon>Tylenchina</taxon>
        <taxon>Panagrolaimomorpha</taxon>
        <taxon>Panagrolaimoidea</taxon>
        <taxon>Panagrolaimidae</taxon>
        <taxon>Panagrellus</taxon>
    </lineage>
</organism>
<dbReference type="PANTHER" id="PTHR23423">
    <property type="entry name" value="ORGANIC SOLUTE TRANSPORTER-RELATED"/>
    <property type="match status" value="1"/>
</dbReference>
<dbReference type="WBParaSite" id="Pan_g464.t1">
    <property type="protein sequence ID" value="Pan_g464.t1"/>
    <property type="gene ID" value="Pan_g464"/>
</dbReference>
<evidence type="ECO:0000256" key="2">
    <source>
        <dbReference type="ARBA" id="ARBA00022692"/>
    </source>
</evidence>
<name>A0A7E4VYI1_PANRE</name>
<evidence type="ECO:0000256" key="6">
    <source>
        <dbReference type="SAM" id="Phobius"/>
    </source>
</evidence>
<reference evidence="7" key="1">
    <citation type="journal article" date="2013" name="Genetics">
        <title>The draft genome and transcriptome of Panagrellus redivivus are shaped by the harsh demands of a free-living lifestyle.</title>
        <authorList>
            <person name="Srinivasan J."/>
            <person name="Dillman A.R."/>
            <person name="Macchietto M.G."/>
            <person name="Heikkinen L."/>
            <person name="Lakso M."/>
            <person name="Fracchia K.M."/>
            <person name="Antoshechkin I."/>
            <person name="Mortazavi A."/>
            <person name="Wong G."/>
            <person name="Sternberg P.W."/>
        </authorList>
    </citation>
    <scope>NUCLEOTIDE SEQUENCE [LARGE SCALE GENOMIC DNA]</scope>
    <source>
        <strain evidence="7">MT8872</strain>
    </source>
</reference>
<comment type="subcellular location">
    <subcellularLocation>
        <location evidence="1">Membrane</location>
        <topology evidence="1">Multi-pass membrane protein</topology>
    </subcellularLocation>
</comment>
<evidence type="ECO:0000313" key="7">
    <source>
        <dbReference type="Proteomes" id="UP000492821"/>
    </source>
</evidence>
<proteinExistence type="predicted"/>
<protein>
    <submittedName>
        <fullName evidence="8">Organic solute transporter alpha-like protein</fullName>
    </submittedName>
</protein>
<sequence length="397" mass="45208">MDLFINMVKNNKINMSLLDIPPTMDVWMNNIEAHYVVCIGIGLFLTLMTLMISFVHFYFVYHYVSSLLIQADLYWLIFMCPIIGACGCVGMLVPRAATFMYAVALVYFMLCIFISVTLMTSLLGGREALCERLLKHDKKINMRILPLGCFLFCVPKLAPTNKTFRRIEWLVFQSPVLRIGMEVLNVAVYMEKGNRGSIFFTITNVCGIISLFVASWGSYMIIPLGSAYLKNYRYLLLFRIIDLSQLLYSVQKIVFEFMAGIDIISSDNNLPAASKATYWISFLLTIEMFIISLIYTVCFRPSKTAFFDKFGDRRNHLSNRPHTSAETVNIEELTTGEFVNESGDDGNSSKYSSRQHDPSIEPNSNRSSIRERRKSDAESKASSIVADTGFAKDFEKY</sequence>